<organism evidence="10">
    <name type="scientific">hydrocarbon metagenome</name>
    <dbReference type="NCBI Taxonomy" id="938273"/>
    <lineage>
        <taxon>unclassified sequences</taxon>
        <taxon>metagenomes</taxon>
        <taxon>ecological metagenomes</taxon>
    </lineage>
</organism>
<sequence length="286" mass="32143">MSSMIEISGLKKEYSRKKVVDNLNLEVGRGELFGFLGPNGAGKTTTIRILTTLTKPSSGRIRINGIDVAKDPSRVKSEFGVVQQHLSLNRDLTIGENLELHARLHHLQSRERKERIAELLDYVGLSDHSDQLIDSVSGGMKRRAMIARALIHRPKLLFLDEPTVGLDAQTRRRVWDLIRRMNLEGSTVFLTTHYIEEAEALCQRVGILHHGRLIALGSPLELRQRLGMVAVEMQGEACGTTYRYFPDRSSASLFIQDLPGSERVVMRESNLEDVFIELTGEKVMGD</sequence>
<keyword evidence="8" id="KW-0472">Membrane</keyword>
<dbReference type="FunFam" id="3.40.50.300:FF:000589">
    <property type="entry name" value="ABC transporter, ATP-binding subunit"/>
    <property type="match status" value="1"/>
</dbReference>
<dbReference type="PROSITE" id="PS00211">
    <property type="entry name" value="ABC_TRANSPORTER_1"/>
    <property type="match status" value="1"/>
</dbReference>
<evidence type="ECO:0000256" key="6">
    <source>
        <dbReference type="ARBA" id="ARBA00022840"/>
    </source>
</evidence>
<evidence type="ECO:0000256" key="8">
    <source>
        <dbReference type="ARBA" id="ARBA00023136"/>
    </source>
</evidence>
<dbReference type="PROSITE" id="PS50893">
    <property type="entry name" value="ABC_TRANSPORTER_2"/>
    <property type="match status" value="1"/>
</dbReference>
<dbReference type="AlphaFoldDB" id="A0A0W8FA74"/>
<proteinExistence type="inferred from homology"/>
<evidence type="ECO:0000256" key="5">
    <source>
        <dbReference type="ARBA" id="ARBA00022741"/>
    </source>
</evidence>
<keyword evidence="4" id="KW-1003">Cell membrane</keyword>
<dbReference type="GO" id="GO:0016887">
    <property type="term" value="F:ATP hydrolysis activity"/>
    <property type="evidence" value="ECO:0007669"/>
    <property type="project" value="InterPro"/>
</dbReference>
<comment type="similarity">
    <text evidence="2">Belongs to the ABC transporter superfamily.</text>
</comment>
<feature type="domain" description="ABC transporter" evidence="9">
    <location>
        <begin position="5"/>
        <end position="235"/>
    </location>
</feature>
<comment type="subcellular location">
    <subcellularLocation>
        <location evidence="1">Cell membrane</location>
    </subcellularLocation>
</comment>
<dbReference type="SUPFAM" id="SSF52540">
    <property type="entry name" value="P-loop containing nucleoside triphosphate hydrolases"/>
    <property type="match status" value="1"/>
</dbReference>
<keyword evidence="5" id="KW-0547">Nucleotide-binding</keyword>
<dbReference type="GO" id="GO:0005524">
    <property type="term" value="F:ATP binding"/>
    <property type="evidence" value="ECO:0007669"/>
    <property type="project" value="UniProtKB-KW"/>
</dbReference>
<evidence type="ECO:0000256" key="4">
    <source>
        <dbReference type="ARBA" id="ARBA00022475"/>
    </source>
</evidence>
<name>A0A0W8FA74_9ZZZZ</name>
<gene>
    <name evidence="10" type="ORF">ASZ90_012546</name>
</gene>
<dbReference type="PANTHER" id="PTHR42711">
    <property type="entry name" value="ABC TRANSPORTER ATP-BINDING PROTEIN"/>
    <property type="match status" value="1"/>
</dbReference>
<keyword evidence="3" id="KW-0813">Transport</keyword>
<dbReference type="InterPro" id="IPR050763">
    <property type="entry name" value="ABC_transporter_ATP-binding"/>
</dbReference>
<evidence type="ECO:0000259" key="9">
    <source>
        <dbReference type="PROSITE" id="PS50893"/>
    </source>
</evidence>
<evidence type="ECO:0000256" key="3">
    <source>
        <dbReference type="ARBA" id="ARBA00022448"/>
    </source>
</evidence>
<evidence type="ECO:0000313" key="10">
    <source>
        <dbReference type="EMBL" id="KUG17773.1"/>
    </source>
</evidence>
<keyword evidence="7" id="KW-1278">Translocase</keyword>
<dbReference type="Gene3D" id="3.40.50.300">
    <property type="entry name" value="P-loop containing nucleotide triphosphate hydrolases"/>
    <property type="match status" value="1"/>
</dbReference>
<evidence type="ECO:0000256" key="2">
    <source>
        <dbReference type="ARBA" id="ARBA00005417"/>
    </source>
</evidence>
<dbReference type="Pfam" id="PF00005">
    <property type="entry name" value="ABC_tran"/>
    <property type="match status" value="1"/>
</dbReference>
<dbReference type="InterPro" id="IPR017871">
    <property type="entry name" value="ABC_transporter-like_CS"/>
</dbReference>
<comment type="caution">
    <text evidence="10">The sequence shown here is derived from an EMBL/GenBank/DDBJ whole genome shotgun (WGS) entry which is preliminary data.</text>
</comment>
<evidence type="ECO:0000256" key="1">
    <source>
        <dbReference type="ARBA" id="ARBA00004236"/>
    </source>
</evidence>
<reference evidence="10" key="1">
    <citation type="journal article" date="2015" name="Proc. Natl. Acad. Sci. U.S.A.">
        <title>Networks of energetic and metabolic interactions define dynamics in microbial communities.</title>
        <authorList>
            <person name="Embree M."/>
            <person name="Liu J.K."/>
            <person name="Al-Bassam M.M."/>
            <person name="Zengler K."/>
        </authorList>
    </citation>
    <scope>NUCLEOTIDE SEQUENCE</scope>
</reference>
<keyword evidence="6" id="KW-0067">ATP-binding</keyword>
<protein>
    <submittedName>
        <fullName evidence="10">Abc-type multidrug transport system, atpase component</fullName>
    </submittedName>
</protein>
<dbReference type="GO" id="GO:0005886">
    <property type="term" value="C:plasma membrane"/>
    <property type="evidence" value="ECO:0007669"/>
    <property type="project" value="UniProtKB-SubCell"/>
</dbReference>
<dbReference type="EMBL" id="LNQE01001422">
    <property type="protein sequence ID" value="KUG17773.1"/>
    <property type="molecule type" value="Genomic_DNA"/>
</dbReference>
<dbReference type="SMART" id="SM00382">
    <property type="entry name" value="AAA"/>
    <property type="match status" value="1"/>
</dbReference>
<evidence type="ECO:0000256" key="7">
    <source>
        <dbReference type="ARBA" id="ARBA00022967"/>
    </source>
</evidence>
<accession>A0A0W8FA74</accession>
<dbReference type="PANTHER" id="PTHR42711:SF5">
    <property type="entry name" value="ABC TRANSPORTER ATP-BINDING PROTEIN NATA"/>
    <property type="match status" value="1"/>
</dbReference>
<dbReference type="InterPro" id="IPR027417">
    <property type="entry name" value="P-loop_NTPase"/>
</dbReference>
<dbReference type="InterPro" id="IPR003439">
    <property type="entry name" value="ABC_transporter-like_ATP-bd"/>
</dbReference>
<dbReference type="InterPro" id="IPR003593">
    <property type="entry name" value="AAA+_ATPase"/>
</dbReference>